<evidence type="ECO:0000313" key="2">
    <source>
        <dbReference type="EMBL" id="REF72213.1"/>
    </source>
</evidence>
<accession>A0A3D9XSY3</accession>
<protein>
    <submittedName>
        <fullName evidence="2">BadM/Rrf2 family transcriptional regulator</fullName>
    </submittedName>
</protein>
<dbReference type="PROSITE" id="PS51197">
    <property type="entry name" value="HTH_RRF2_2"/>
    <property type="match status" value="1"/>
</dbReference>
<dbReference type="PANTHER" id="PTHR33221">
    <property type="entry name" value="WINGED HELIX-TURN-HELIX TRANSCRIPTIONAL REGULATOR, RRF2 FAMILY"/>
    <property type="match status" value="1"/>
</dbReference>
<name>A0A3D9XSY3_PARVE</name>
<reference evidence="2 3" key="1">
    <citation type="submission" date="2018-08" db="EMBL/GenBank/DDBJ databases">
        <title>Genomic Encyclopedia of Archaeal and Bacterial Type Strains, Phase II (KMG-II): from individual species to whole genera.</title>
        <authorList>
            <person name="Goeker M."/>
        </authorList>
    </citation>
    <scope>NUCLEOTIDE SEQUENCE [LARGE SCALE GENOMIC DNA]</scope>
    <source>
        <strain evidence="2 3">DSM 17099</strain>
    </source>
</reference>
<dbReference type="InterPro" id="IPR036388">
    <property type="entry name" value="WH-like_DNA-bd_sf"/>
</dbReference>
<proteinExistence type="predicted"/>
<dbReference type="NCBIfam" id="TIGR00738">
    <property type="entry name" value="rrf2_super"/>
    <property type="match status" value="1"/>
</dbReference>
<dbReference type="Proteomes" id="UP000256941">
    <property type="component" value="Unassembled WGS sequence"/>
</dbReference>
<dbReference type="InterPro" id="IPR000944">
    <property type="entry name" value="Tscrpt_reg_Rrf2"/>
</dbReference>
<keyword evidence="1" id="KW-0238">DNA-binding</keyword>
<dbReference type="AlphaFoldDB" id="A0A3D9XSY3"/>
<dbReference type="GO" id="GO:0003700">
    <property type="term" value="F:DNA-binding transcription factor activity"/>
    <property type="evidence" value="ECO:0007669"/>
    <property type="project" value="TreeGrafter"/>
</dbReference>
<sequence>MMAVAAFAPSPPAPRIWPQAGPRRALARAIDRLARAVLLCGRIEEAPCMRLTSFSDYALRLLIYAARHPDRLVTIEEAAAAYDISRSHLTKVANVLTRAGFLNSVRGRSGGLELGRDPAALPLGEVLRVTEPDMAAAECFGPEEIRDPNRPGALDAAIRDALAAFLQVMDHRTLADLLAEEQE</sequence>
<gene>
    <name evidence="2" type="ORF">BDD41_0680</name>
</gene>
<evidence type="ECO:0000313" key="3">
    <source>
        <dbReference type="Proteomes" id="UP000256941"/>
    </source>
</evidence>
<dbReference type="PANTHER" id="PTHR33221:SF4">
    <property type="entry name" value="HTH-TYPE TRANSCRIPTIONAL REPRESSOR NSRR"/>
    <property type="match status" value="1"/>
</dbReference>
<dbReference type="EMBL" id="QTUJ01000001">
    <property type="protein sequence ID" value="REF72213.1"/>
    <property type="molecule type" value="Genomic_DNA"/>
</dbReference>
<organism evidence="2 3">
    <name type="scientific">Paracoccus versutus</name>
    <name type="common">Thiobacillus versutus</name>
    <dbReference type="NCBI Taxonomy" id="34007"/>
    <lineage>
        <taxon>Bacteria</taxon>
        <taxon>Pseudomonadati</taxon>
        <taxon>Pseudomonadota</taxon>
        <taxon>Alphaproteobacteria</taxon>
        <taxon>Rhodobacterales</taxon>
        <taxon>Paracoccaceae</taxon>
        <taxon>Paracoccus</taxon>
    </lineage>
</organism>
<dbReference type="Pfam" id="PF02082">
    <property type="entry name" value="Rrf2"/>
    <property type="match status" value="1"/>
</dbReference>
<dbReference type="InterPro" id="IPR036390">
    <property type="entry name" value="WH_DNA-bd_sf"/>
</dbReference>
<dbReference type="GO" id="GO:0003677">
    <property type="term" value="F:DNA binding"/>
    <property type="evidence" value="ECO:0007669"/>
    <property type="project" value="UniProtKB-KW"/>
</dbReference>
<dbReference type="GO" id="GO:0005829">
    <property type="term" value="C:cytosol"/>
    <property type="evidence" value="ECO:0007669"/>
    <property type="project" value="TreeGrafter"/>
</dbReference>
<dbReference type="SUPFAM" id="SSF46785">
    <property type="entry name" value="Winged helix' DNA-binding domain"/>
    <property type="match status" value="1"/>
</dbReference>
<evidence type="ECO:0000256" key="1">
    <source>
        <dbReference type="ARBA" id="ARBA00023125"/>
    </source>
</evidence>
<comment type="caution">
    <text evidence="2">The sequence shown here is derived from an EMBL/GenBank/DDBJ whole genome shotgun (WGS) entry which is preliminary data.</text>
</comment>
<dbReference type="Gene3D" id="1.10.10.10">
    <property type="entry name" value="Winged helix-like DNA-binding domain superfamily/Winged helix DNA-binding domain"/>
    <property type="match status" value="1"/>
</dbReference>